<dbReference type="AlphaFoldDB" id="A0AAD1RFN3"/>
<keyword evidence="2" id="KW-1185">Reference proteome</keyword>
<sequence>MADAASFGGLCPAENMYLPYNPRGITHLNLLPGSLKLGVAQGECENSRENRFGEAQEAGCAGLHQKGVPIEPA</sequence>
<evidence type="ECO:0000313" key="2">
    <source>
        <dbReference type="Proteomes" id="UP001295444"/>
    </source>
</evidence>
<dbReference type="EMBL" id="OW240913">
    <property type="protein sequence ID" value="CAH2252600.1"/>
    <property type="molecule type" value="Genomic_DNA"/>
</dbReference>
<name>A0AAD1RFN3_PELCU</name>
<feature type="non-terminal residue" evidence="1">
    <location>
        <position position="73"/>
    </location>
</feature>
<reference evidence="1" key="1">
    <citation type="submission" date="2022-03" db="EMBL/GenBank/DDBJ databases">
        <authorList>
            <person name="Alioto T."/>
            <person name="Alioto T."/>
            <person name="Gomez Garrido J."/>
        </authorList>
    </citation>
    <scope>NUCLEOTIDE SEQUENCE</scope>
</reference>
<dbReference type="Proteomes" id="UP001295444">
    <property type="component" value="Chromosome 02"/>
</dbReference>
<gene>
    <name evidence="1" type="ORF">PECUL_23A014031</name>
</gene>
<organism evidence="1 2">
    <name type="scientific">Pelobates cultripes</name>
    <name type="common">Western spadefoot toad</name>
    <dbReference type="NCBI Taxonomy" id="61616"/>
    <lineage>
        <taxon>Eukaryota</taxon>
        <taxon>Metazoa</taxon>
        <taxon>Chordata</taxon>
        <taxon>Craniata</taxon>
        <taxon>Vertebrata</taxon>
        <taxon>Euteleostomi</taxon>
        <taxon>Amphibia</taxon>
        <taxon>Batrachia</taxon>
        <taxon>Anura</taxon>
        <taxon>Pelobatoidea</taxon>
        <taxon>Pelobatidae</taxon>
        <taxon>Pelobates</taxon>
    </lineage>
</organism>
<evidence type="ECO:0000313" key="1">
    <source>
        <dbReference type="EMBL" id="CAH2252600.1"/>
    </source>
</evidence>
<accession>A0AAD1RFN3</accession>
<protein>
    <submittedName>
        <fullName evidence="1">Uncharacterized protein</fullName>
    </submittedName>
</protein>
<proteinExistence type="predicted"/>